<protein>
    <submittedName>
        <fullName evidence="1">Uncharacterized protein</fullName>
    </submittedName>
</protein>
<sequence>MLSDLQHRDAKVLKMTTCCKLCLIHVRYHRALILFTLLLIALRDGALALETQDSTEVPLGYTSLDMADLFMTCTSKLPPLHLAHI</sequence>
<dbReference type="GeneID" id="64628476"/>
<proteinExistence type="predicted"/>
<gene>
    <name evidence="1" type="ORF">BJ212DRAFT_1322396</name>
</gene>
<accession>A0A9P7JIW1</accession>
<evidence type="ECO:0000313" key="2">
    <source>
        <dbReference type="Proteomes" id="UP000807769"/>
    </source>
</evidence>
<dbReference type="AlphaFoldDB" id="A0A9P7JIW1"/>
<evidence type="ECO:0000313" key="1">
    <source>
        <dbReference type="EMBL" id="KAG1824787.1"/>
    </source>
</evidence>
<reference evidence="1" key="1">
    <citation type="journal article" date="2020" name="New Phytol.">
        <title>Comparative genomics reveals dynamic genome evolution in host specialist ectomycorrhizal fungi.</title>
        <authorList>
            <person name="Lofgren L.A."/>
            <person name="Nguyen N.H."/>
            <person name="Vilgalys R."/>
            <person name="Ruytinx J."/>
            <person name="Liao H.L."/>
            <person name="Branco S."/>
            <person name="Kuo A."/>
            <person name="LaButti K."/>
            <person name="Lipzen A."/>
            <person name="Andreopoulos W."/>
            <person name="Pangilinan J."/>
            <person name="Riley R."/>
            <person name="Hundley H."/>
            <person name="Na H."/>
            <person name="Barry K."/>
            <person name="Grigoriev I.V."/>
            <person name="Stajich J.E."/>
            <person name="Kennedy P.G."/>
        </authorList>
    </citation>
    <scope>NUCLEOTIDE SEQUENCE</scope>
    <source>
        <strain evidence="1">MN1</strain>
    </source>
</reference>
<keyword evidence="2" id="KW-1185">Reference proteome</keyword>
<organism evidence="1 2">
    <name type="scientific">Suillus subaureus</name>
    <dbReference type="NCBI Taxonomy" id="48587"/>
    <lineage>
        <taxon>Eukaryota</taxon>
        <taxon>Fungi</taxon>
        <taxon>Dikarya</taxon>
        <taxon>Basidiomycota</taxon>
        <taxon>Agaricomycotina</taxon>
        <taxon>Agaricomycetes</taxon>
        <taxon>Agaricomycetidae</taxon>
        <taxon>Boletales</taxon>
        <taxon>Suillineae</taxon>
        <taxon>Suillaceae</taxon>
        <taxon>Suillus</taxon>
    </lineage>
</organism>
<dbReference type="RefSeq" id="XP_041198504.1">
    <property type="nucleotide sequence ID" value="XM_041334459.1"/>
</dbReference>
<dbReference type="EMBL" id="JABBWG010000003">
    <property type="protein sequence ID" value="KAG1824787.1"/>
    <property type="molecule type" value="Genomic_DNA"/>
</dbReference>
<name>A0A9P7JIW1_9AGAM</name>
<dbReference type="Proteomes" id="UP000807769">
    <property type="component" value="Unassembled WGS sequence"/>
</dbReference>
<comment type="caution">
    <text evidence="1">The sequence shown here is derived from an EMBL/GenBank/DDBJ whole genome shotgun (WGS) entry which is preliminary data.</text>
</comment>